<comment type="subcellular location">
    <subcellularLocation>
        <location evidence="1">Membrane</location>
        <topology evidence="1">Multi-pass membrane protein</topology>
    </subcellularLocation>
</comment>
<dbReference type="Proteomes" id="UP001438707">
    <property type="component" value="Unassembled WGS sequence"/>
</dbReference>
<keyword evidence="7 8" id="KW-0472">Membrane</keyword>
<reference evidence="10 11" key="1">
    <citation type="journal article" date="2024" name="Nat. Commun.">
        <title>Phylogenomics reveals the evolutionary origins of lichenization in chlorophyte algae.</title>
        <authorList>
            <person name="Puginier C."/>
            <person name="Libourel C."/>
            <person name="Otte J."/>
            <person name="Skaloud P."/>
            <person name="Haon M."/>
            <person name="Grisel S."/>
            <person name="Petersen M."/>
            <person name="Berrin J.G."/>
            <person name="Delaux P.M."/>
            <person name="Dal Grande F."/>
            <person name="Keller J."/>
        </authorList>
    </citation>
    <scope>NUCLEOTIDE SEQUENCE [LARGE SCALE GENOMIC DNA]</scope>
    <source>
        <strain evidence="10 11">SAG 2145</strain>
    </source>
</reference>
<organism evidence="10 11">
    <name type="scientific">Apatococcus lobatus</name>
    <dbReference type="NCBI Taxonomy" id="904363"/>
    <lineage>
        <taxon>Eukaryota</taxon>
        <taxon>Viridiplantae</taxon>
        <taxon>Chlorophyta</taxon>
        <taxon>core chlorophytes</taxon>
        <taxon>Trebouxiophyceae</taxon>
        <taxon>Chlorellales</taxon>
        <taxon>Chlorellaceae</taxon>
        <taxon>Apatococcus</taxon>
    </lineage>
</organism>
<accession>A0AAW1QIG5</accession>
<dbReference type="GO" id="GO:0016020">
    <property type="term" value="C:membrane"/>
    <property type="evidence" value="ECO:0007669"/>
    <property type="project" value="UniProtKB-SubCell"/>
</dbReference>
<dbReference type="InterPro" id="IPR003593">
    <property type="entry name" value="AAA+_ATPase"/>
</dbReference>
<sequence length="770" mass="85458">MSRTDDAGAVEVVVQEDLSRDKLASIAHHKSSKQLGDSPDLVVQNMEETPVELIPAIPEQQRLFLEYHDVCAWVSTSFGPPSLLSKATGLVTGLFQKGSKESKPTHRQILYNITGCCRPGEVLALMGPSGSGKTTLLTIMGARAQSHMRKEGDVNFNGQALNKRLKRQLGFVLQDDLLYESLTVWETLYYAAMLRMPREMSTAEKKSRVETVIKALGIESTRNTIIGGFFRKGISGGERKRVSIGHELLINPAVLLLDEPTSGLDSTTAMRLLTTLRQLAQGGRAIIPTIHQPSSRLFQQLDKLLLLSKGHCLYYGMSDQVDTWFDHLGYTLPYKINIADFILDLASADVTKINRDGEQSRQFLIKCSEAYMQRHPTNGFKNVDPDLMTLKDAADALPIKASAGQEPVLSVPWGKTQTESRRALEVIIDNTGRGGPASSRPSDDGGFMQRWLPFIPIGQPKGPSRWGAPYHTQLRILFIRSVRTRRFESLSTQDFAQFIVIGLLAGCFWYQRAKPDTLSAAGDTLGLLFFQLMFMSFRTLFVALFTFPNEFKMLLKERASGMYRLSAFYFARTASDLPMDFAVPTVFLLIVYWMTGLRPTAQAFFENYFTVMFLSLVAQSFGLLLGTILMNPKTAQTIAAILMLAFVLTGGYFVRGIPVWISWIKYLSFVYYGYGLLVHIEFSRRTLYSCLGSTGGVGSGAGLGSGQLSVSNPQTDPACTPIASLQTALGLQQDPNSMHYQAINASVLVAFLIFLRFCVYVALRKKTARV</sequence>
<dbReference type="SUPFAM" id="SSF52540">
    <property type="entry name" value="P-loop containing nucleoside triphosphate hydrolases"/>
    <property type="match status" value="1"/>
</dbReference>
<evidence type="ECO:0000313" key="11">
    <source>
        <dbReference type="Proteomes" id="UP001438707"/>
    </source>
</evidence>
<dbReference type="PROSITE" id="PS50893">
    <property type="entry name" value="ABC_TRANSPORTER_2"/>
    <property type="match status" value="1"/>
</dbReference>
<evidence type="ECO:0000256" key="8">
    <source>
        <dbReference type="SAM" id="Phobius"/>
    </source>
</evidence>
<comment type="caution">
    <text evidence="10">The sequence shown here is derived from an EMBL/GenBank/DDBJ whole genome shotgun (WGS) entry which is preliminary data.</text>
</comment>
<dbReference type="EMBL" id="JALJOS010000039">
    <property type="protein sequence ID" value="KAK9821260.1"/>
    <property type="molecule type" value="Genomic_DNA"/>
</dbReference>
<keyword evidence="4" id="KW-0547">Nucleotide-binding</keyword>
<dbReference type="AlphaFoldDB" id="A0AAW1QIG5"/>
<dbReference type="Gene3D" id="3.40.50.300">
    <property type="entry name" value="P-loop containing nucleotide triphosphate hydrolases"/>
    <property type="match status" value="1"/>
</dbReference>
<gene>
    <name evidence="10" type="ORF">WJX74_004512</name>
</gene>
<evidence type="ECO:0000256" key="1">
    <source>
        <dbReference type="ARBA" id="ARBA00004141"/>
    </source>
</evidence>
<dbReference type="Pfam" id="PF00005">
    <property type="entry name" value="ABC_tran"/>
    <property type="match status" value="1"/>
</dbReference>
<evidence type="ECO:0000313" key="10">
    <source>
        <dbReference type="EMBL" id="KAK9821260.1"/>
    </source>
</evidence>
<dbReference type="InterPro" id="IPR027417">
    <property type="entry name" value="P-loop_NTPase"/>
</dbReference>
<dbReference type="GO" id="GO:0140359">
    <property type="term" value="F:ABC-type transporter activity"/>
    <property type="evidence" value="ECO:0007669"/>
    <property type="project" value="InterPro"/>
</dbReference>
<dbReference type="InterPro" id="IPR013525">
    <property type="entry name" value="ABC2_TM"/>
</dbReference>
<dbReference type="SMART" id="SM00382">
    <property type="entry name" value="AAA"/>
    <property type="match status" value="1"/>
</dbReference>
<evidence type="ECO:0000256" key="2">
    <source>
        <dbReference type="ARBA" id="ARBA00022448"/>
    </source>
</evidence>
<dbReference type="Pfam" id="PF19055">
    <property type="entry name" value="ABC2_membrane_7"/>
    <property type="match status" value="1"/>
</dbReference>
<feature type="domain" description="ABC transporter" evidence="9">
    <location>
        <begin position="94"/>
        <end position="334"/>
    </location>
</feature>
<dbReference type="InterPro" id="IPR043926">
    <property type="entry name" value="ABCG_dom"/>
</dbReference>
<feature type="transmembrane region" description="Helical" evidence="8">
    <location>
        <begin position="660"/>
        <end position="680"/>
    </location>
</feature>
<keyword evidence="5" id="KW-0067">ATP-binding</keyword>
<protein>
    <recommendedName>
        <fullName evidence="9">ABC transporter domain-containing protein</fullName>
    </recommendedName>
</protein>
<evidence type="ECO:0000256" key="4">
    <source>
        <dbReference type="ARBA" id="ARBA00022741"/>
    </source>
</evidence>
<feature type="transmembrane region" description="Helical" evidence="8">
    <location>
        <begin position="568"/>
        <end position="595"/>
    </location>
</feature>
<dbReference type="Pfam" id="PF01061">
    <property type="entry name" value="ABC2_membrane"/>
    <property type="match status" value="1"/>
</dbReference>
<dbReference type="InterPro" id="IPR003439">
    <property type="entry name" value="ABC_transporter-like_ATP-bd"/>
</dbReference>
<dbReference type="PANTHER" id="PTHR48041:SF125">
    <property type="entry name" value="ABC TRANSPORTER G FAMILY"/>
    <property type="match status" value="1"/>
</dbReference>
<evidence type="ECO:0000256" key="6">
    <source>
        <dbReference type="ARBA" id="ARBA00022989"/>
    </source>
</evidence>
<evidence type="ECO:0000256" key="7">
    <source>
        <dbReference type="ARBA" id="ARBA00023136"/>
    </source>
</evidence>
<proteinExistence type="predicted"/>
<evidence type="ECO:0000256" key="3">
    <source>
        <dbReference type="ARBA" id="ARBA00022692"/>
    </source>
</evidence>
<dbReference type="GO" id="GO:0005524">
    <property type="term" value="F:ATP binding"/>
    <property type="evidence" value="ECO:0007669"/>
    <property type="project" value="UniProtKB-KW"/>
</dbReference>
<feature type="transmembrane region" description="Helical" evidence="8">
    <location>
        <begin position="637"/>
        <end position="654"/>
    </location>
</feature>
<dbReference type="InterPro" id="IPR050352">
    <property type="entry name" value="ABCG_transporters"/>
</dbReference>
<dbReference type="GO" id="GO:0016887">
    <property type="term" value="F:ATP hydrolysis activity"/>
    <property type="evidence" value="ECO:0007669"/>
    <property type="project" value="InterPro"/>
</dbReference>
<keyword evidence="3 8" id="KW-0812">Transmembrane</keyword>
<feature type="transmembrane region" description="Helical" evidence="8">
    <location>
        <begin position="607"/>
        <end position="630"/>
    </location>
</feature>
<feature type="transmembrane region" description="Helical" evidence="8">
    <location>
        <begin position="525"/>
        <end position="547"/>
    </location>
</feature>
<feature type="transmembrane region" description="Helical" evidence="8">
    <location>
        <begin position="742"/>
        <end position="763"/>
    </location>
</feature>
<name>A0AAW1QIG5_9CHLO</name>
<evidence type="ECO:0000259" key="9">
    <source>
        <dbReference type="PROSITE" id="PS50893"/>
    </source>
</evidence>
<dbReference type="PANTHER" id="PTHR48041">
    <property type="entry name" value="ABC TRANSPORTER G FAMILY MEMBER 28"/>
    <property type="match status" value="1"/>
</dbReference>
<keyword evidence="11" id="KW-1185">Reference proteome</keyword>
<keyword evidence="2" id="KW-0813">Transport</keyword>
<evidence type="ECO:0000256" key="5">
    <source>
        <dbReference type="ARBA" id="ARBA00022840"/>
    </source>
</evidence>
<feature type="transmembrane region" description="Helical" evidence="8">
    <location>
        <begin position="495"/>
        <end position="513"/>
    </location>
</feature>
<keyword evidence="6 8" id="KW-1133">Transmembrane helix</keyword>